<reference evidence="3" key="1">
    <citation type="submission" date="2017-09" db="EMBL/GenBank/DDBJ databases">
        <title>Depth-based differentiation of microbial function through sediment-hosted aquifers and enrichment of novel symbionts in the deep terrestrial subsurface.</title>
        <authorList>
            <person name="Probst A.J."/>
            <person name="Ladd B."/>
            <person name="Jarett J.K."/>
            <person name="Geller-Mcgrath D.E."/>
            <person name="Sieber C.M.K."/>
            <person name="Emerson J.B."/>
            <person name="Anantharaman K."/>
            <person name="Thomas B.C."/>
            <person name="Malmstrom R."/>
            <person name="Stieglmeier M."/>
            <person name="Klingl A."/>
            <person name="Woyke T."/>
            <person name="Ryan C.M."/>
            <person name="Banfield J.F."/>
        </authorList>
    </citation>
    <scope>NUCLEOTIDE SEQUENCE [LARGE SCALE GENOMIC DNA]</scope>
</reference>
<proteinExistence type="predicted"/>
<feature type="transmembrane region" description="Helical" evidence="1">
    <location>
        <begin position="70"/>
        <end position="90"/>
    </location>
</feature>
<comment type="caution">
    <text evidence="2">The sequence shown here is derived from an EMBL/GenBank/DDBJ whole genome shotgun (WGS) entry which is preliminary data.</text>
</comment>
<organism evidence="2 3">
    <name type="scientific">Candidatus Falkowbacteria bacterium CG02_land_8_20_14_3_00_36_14</name>
    <dbReference type="NCBI Taxonomy" id="1974560"/>
    <lineage>
        <taxon>Bacteria</taxon>
        <taxon>Candidatus Falkowiibacteriota</taxon>
    </lineage>
</organism>
<protein>
    <submittedName>
        <fullName evidence="2">Uncharacterized protein</fullName>
    </submittedName>
</protein>
<keyword evidence="1" id="KW-1133">Transmembrane helix</keyword>
<dbReference type="EMBL" id="PETS01000082">
    <property type="protein sequence ID" value="PIV51082.1"/>
    <property type="molecule type" value="Genomic_DNA"/>
</dbReference>
<gene>
    <name evidence="2" type="ORF">COS18_03305</name>
</gene>
<dbReference type="Proteomes" id="UP000228896">
    <property type="component" value="Unassembled WGS sequence"/>
</dbReference>
<name>A0A2M7DMV0_9BACT</name>
<evidence type="ECO:0000256" key="1">
    <source>
        <dbReference type="SAM" id="Phobius"/>
    </source>
</evidence>
<dbReference type="AlphaFoldDB" id="A0A2M7DMV0"/>
<feature type="transmembrane region" description="Helical" evidence="1">
    <location>
        <begin position="31"/>
        <end position="49"/>
    </location>
</feature>
<accession>A0A2M7DMV0</accession>
<evidence type="ECO:0000313" key="3">
    <source>
        <dbReference type="Proteomes" id="UP000228896"/>
    </source>
</evidence>
<sequence length="304" mass="34332">MKKETLIWAAKLFGGIFILAVVLWWMVVPMWFGTIFVLIGIIIGLPHIWERFGKGSYVWSFWGGIIKRGNKISGLIAIYLLFRGSIAYLVRFPLASSSGRIHDNPLVTAIGFIHLSLLFEACFIFIVGGTIYMWFFHKKNWAKITTIITFMLLLAGTTWCLSNEPRVINAAIQPLAQDNMEQAIEKNGVIGGTVRQMWEFGFGKSTPKQPPATISTPAVYNMPGKNLTKTLQPDKEYVIDKLAQGDQWRFTSFNGTFYFRVNKGDNKACWKEVMNNLPWIADWAGNLEVKAGNRPVTLTVNILS</sequence>
<feature type="transmembrane region" description="Helical" evidence="1">
    <location>
        <begin position="7"/>
        <end position="25"/>
    </location>
</feature>
<keyword evidence="1" id="KW-0812">Transmembrane</keyword>
<feature type="transmembrane region" description="Helical" evidence="1">
    <location>
        <begin position="141"/>
        <end position="159"/>
    </location>
</feature>
<evidence type="ECO:0000313" key="2">
    <source>
        <dbReference type="EMBL" id="PIV51082.1"/>
    </source>
</evidence>
<feature type="transmembrane region" description="Helical" evidence="1">
    <location>
        <begin position="110"/>
        <end position="134"/>
    </location>
</feature>
<keyword evidence="1" id="KW-0472">Membrane</keyword>